<dbReference type="EMBL" id="FWXI01000003">
    <property type="protein sequence ID" value="SMC45741.1"/>
    <property type="molecule type" value="Genomic_DNA"/>
</dbReference>
<organism evidence="3 4">
    <name type="scientific">Sporomusa malonica</name>
    <dbReference type="NCBI Taxonomy" id="112901"/>
    <lineage>
        <taxon>Bacteria</taxon>
        <taxon>Bacillati</taxon>
        <taxon>Bacillota</taxon>
        <taxon>Negativicutes</taxon>
        <taxon>Selenomonadales</taxon>
        <taxon>Sporomusaceae</taxon>
        <taxon>Sporomusa</taxon>
    </lineage>
</organism>
<keyword evidence="4" id="KW-1185">Reference proteome</keyword>
<keyword evidence="1" id="KW-1133">Transmembrane helix</keyword>
<feature type="transmembrane region" description="Helical" evidence="1">
    <location>
        <begin position="87"/>
        <end position="105"/>
    </location>
</feature>
<evidence type="ECO:0000313" key="4">
    <source>
        <dbReference type="Proteomes" id="UP000192738"/>
    </source>
</evidence>
<evidence type="ECO:0000259" key="2">
    <source>
        <dbReference type="Pfam" id="PF13282"/>
    </source>
</evidence>
<dbReference type="Pfam" id="PF13282">
    <property type="entry name" value="DUF4070"/>
    <property type="match status" value="1"/>
</dbReference>
<dbReference type="Proteomes" id="UP000192738">
    <property type="component" value="Unassembled WGS sequence"/>
</dbReference>
<feature type="domain" description="DUF4070" evidence="2">
    <location>
        <begin position="24"/>
        <end position="90"/>
    </location>
</feature>
<name>A0A1W1ZBZ7_9FIRM</name>
<dbReference type="InterPro" id="IPR025274">
    <property type="entry name" value="DUF4070"/>
</dbReference>
<evidence type="ECO:0000313" key="3">
    <source>
        <dbReference type="EMBL" id="SMC45741.1"/>
    </source>
</evidence>
<gene>
    <name evidence="3" type="ORF">SAMN04488500_103163</name>
</gene>
<keyword evidence="1" id="KW-0812">Transmembrane</keyword>
<dbReference type="RefSeq" id="WP_217805877.1">
    <property type="nucleotide sequence ID" value="NZ_CP155572.1"/>
</dbReference>
<keyword evidence="1" id="KW-0472">Membrane</keyword>
<proteinExistence type="predicted"/>
<accession>A0A1W1ZBZ7</accession>
<dbReference type="STRING" id="112901.SAMN04488500_103163"/>
<evidence type="ECO:0000256" key="1">
    <source>
        <dbReference type="SAM" id="Phobius"/>
    </source>
</evidence>
<dbReference type="AlphaFoldDB" id="A0A1W1ZBZ7"/>
<protein>
    <recommendedName>
        <fullName evidence="2">DUF4070 domain-containing protein</fullName>
    </recommendedName>
</protein>
<sequence>MADYLPEVGIDVPFISILTPFKGTALYEKLDKEHRIISQRGLEFYNGYNVAFIPNKMTPEELLMAHRSLWNKAFSFKNSATRIFRGLFKLRLGAILLSLFMNGFYCLKKLRNNSPIDMNIR</sequence>
<reference evidence="3 4" key="1">
    <citation type="submission" date="2017-04" db="EMBL/GenBank/DDBJ databases">
        <authorList>
            <person name="Afonso C.L."/>
            <person name="Miller P.J."/>
            <person name="Scott M.A."/>
            <person name="Spackman E."/>
            <person name="Goraichik I."/>
            <person name="Dimitrov K.M."/>
            <person name="Suarez D.L."/>
            <person name="Swayne D.E."/>
        </authorList>
    </citation>
    <scope>NUCLEOTIDE SEQUENCE [LARGE SCALE GENOMIC DNA]</scope>
    <source>
        <strain evidence="3 4">DSM 5090</strain>
    </source>
</reference>